<gene>
    <name evidence="2" type="ORF">K8V08_11410</name>
</gene>
<evidence type="ECO:0000256" key="1">
    <source>
        <dbReference type="SAM" id="MobiDB-lite"/>
    </source>
</evidence>
<organism evidence="2 3">
    <name type="scientific">Brevibacterium senegalense</name>
    <dbReference type="NCBI Taxonomy" id="1033736"/>
    <lineage>
        <taxon>Bacteria</taxon>
        <taxon>Bacillati</taxon>
        <taxon>Actinomycetota</taxon>
        <taxon>Actinomycetes</taxon>
        <taxon>Micrococcales</taxon>
        <taxon>Brevibacteriaceae</taxon>
        <taxon>Brevibacterium</taxon>
    </lineage>
</organism>
<evidence type="ECO:0000313" key="2">
    <source>
        <dbReference type="EMBL" id="HJG81005.1"/>
    </source>
</evidence>
<reference evidence="2" key="2">
    <citation type="submission" date="2021-09" db="EMBL/GenBank/DDBJ databases">
        <authorList>
            <person name="Gilroy R."/>
        </authorList>
    </citation>
    <scope>NUCLEOTIDE SEQUENCE</scope>
    <source>
        <strain evidence="2">ChiGjej5B5-7349</strain>
    </source>
</reference>
<accession>A0A921MFH3</accession>
<comment type="caution">
    <text evidence="2">The sequence shown here is derived from an EMBL/GenBank/DDBJ whole genome shotgun (WGS) entry which is preliminary data.</text>
</comment>
<dbReference type="AlphaFoldDB" id="A0A921MFH3"/>
<proteinExistence type="predicted"/>
<feature type="compositionally biased region" description="Acidic residues" evidence="1">
    <location>
        <begin position="268"/>
        <end position="298"/>
    </location>
</feature>
<reference evidence="2" key="1">
    <citation type="journal article" date="2021" name="PeerJ">
        <title>Extensive microbial diversity within the chicken gut microbiome revealed by metagenomics and culture.</title>
        <authorList>
            <person name="Gilroy R."/>
            <person name="Ravi A."/>
            <person name="Getino M."/>
            <person name="Pursley I."/>
            <person name="Horton D.L."/>
            <person name="Alikhan N.F."/>
            <person name="Baker D."/>
            <person name="Gharbi K."/>
            <person name="Hall N."/>
            <person name="Watson M."/>
            <person name="Adriaenssens E.M."/>
            <person name="Foster-Nyarko E."/>
            <person name="Jarju S."/>
            <person name="Secka A."/>
            <person name="Antonio M."/>
            <person name="Oren A."/>
            <person name="Chaudhuri R.R."/>
            <person name="La Ragione R."/>
            <person name="Hildebrand F."/>
            <person name="Pallen M.J."/>
        </authorList>
    </citation>
    <scope>NUCLEOTIDE SEQUENCE</scope>
    <source>
        <strain evidence="2">ChiGjej5B5-7349</strain>
    </source>
</reference>
<protein>
    <submittedName>
        <fullName evidence="2">Uncharacterized protein</fullName>
    </submittedName>
</protein>
<feature type="region of interest" description="Disordered" evidence="1">
    <location>
        <begin position="262"/>
        <end position="298"/>
    </location>
</feature>
<dbReference type="Proteomes" id="UP000784435">
    <property type="component" value="Unassembled WGS sequence"/>
</dbReference>
<feature type="compositionally biased region" description="Polar residues" evidence="1">
    <location>
        <begin position="1"/>
        <end position="16"/>
    </location>
</feature>
<name>A0A921MFH3_9MICO</name>
<feature type="region of interest" description="Disordered" evidence="1">
    <location>
        <begin position="1"/>
        <end position="25"/>
    </location>
</feature>
<dbReference type="EMBL" id="DYUK01000247">
    <property type="protein sequence ID" value="HJG81005.1"/>
    <property type="molecule type" value="Genomic_DNA"/>
</dbReference>
<sequence>MRTPTGSSPTALNRTSALPARHRSPRRAGLSLAAVLGTVALTAGCQVAEGERPVETPSVSAEDVTAVPTPSDLDVVPVIDVSAGGSQDTDAVWQGLAAAAEAGQNAYVHAWIHTYQEVPEEGEVSLTPDTPDSVTLTVDDASAVTAGEEGFYLIDATVGVEQLGDSAFVLTVEDTETRSELLPKGPDDEARCTAADGNERIQAASQILADVLREDDAEQREQLRLQWGASPAVWWGIQRTAISLVDTDGDTAGDFLLEACTPFLDGEAPADDASEDEDSGDEDSADDEDASLGDSADS</sequence>
<evidence type="ECO:0000313" key="3">
    <source>
        <dbReference type="Proteomes" id="UP000784435"/>
    </source>
</evidence>